<protein>
    <submittedName>
        <fullName evidence="4">ISL3 family transposase</fullName>
    </submittedName>
</protein>
<dbReference type="PANTHER" id="PTHR33498:SF1">
    <property type="entry name" value="TRANSPOSASE FOR INSERTION SEQUENCE ELEMENT IS1557"/>
    <property type="match status" value="1"/>
</dbReference>
<name>A0A317KAC7_9ACTN</name>
<accession>A0A317KAC7</accession>
<proteinExistence type="predicted"/>
<dbReference type="RefSeq" id="WP_109944473.1">
    <property type="nucleotide sequence ID" value="NZ_QGSV01000147.1"/>
</dbReference>
<evidence type="ECO:0000313" key="4">
    <source>
        <dbReference type="EMBL" id="PWU48981.1"/>
    </source>
</evidence>
<comment type="caution">
    <text evidence="4">The sequence shown here is derived from an EMBL/GenBank/DDBJ whole genome shotgun (WGS) entry which is preliminary data.</text>
</comment>
<keyword evidence="5" id="KW-1185">Reference proteome</keyword>
<dbReference type="InterPro" id="IPR002560">
    <property type="entry name" value="Transposase_DDE"/>
</dbReference>
<sequence length="437" mass="49271">MANDTTRLLGLDGLAVVGVADDTDGPVVHLVTADERARHCPDCGTRARRSKGRRVTRPRDLSVGGRRPRLVWAKRRWRCDELACRRRSFTESVPPVPPRKRLTTRLRAAAGAAVADQGRTVVQAARDYALSWSVVAAAFTSHARAVLPAQPEPVQALGIDEIRRGRPRWIPDEATGIWQTAVDRWHVGFVDLSGKQGLLGQVEGRTAQAVIDWLADRDQAWRDAVQYVAIDMCTIFKSAIRRVLPQATLVVDHFHLVQLANQTLTEVRRRVTVTHRGRRGRKSNREWELRNRLTRSAARMRGEHVDALLDELSNLPRAIGAPITAAWNAKEDLLDLLATARTRPDREQVRDLLYRFYRRCADADPPELQRLATTVETWWPEILAFLHTGITNAGSEGTNRVIKTIARDAYGFRKPGNQRLRTRCATTRRARGHLDAR</sequence>
<dbReference type="AlphaFoldDB" id="A0A317KAC7"/>
<dbReference type="InterPro" id="IPR032877">
    <property type="entry name" value="Transposase_HTH"/>
</dbReference>
<dbReference type="Pfam" id="PF01610">
    <property type="entry name" value="DDE_Tnp_ISL3"/>
    <property type="match status" value="1"/>
</dbReference>
<evidence type="ECO:0000259" key="1">
    <source>
        <dbReference type="Pfam" id="PF01610"/>
    </source>
</evidence>
<evidence type="ECO:0000259" key="3">
    <source>
        <dbReference type="Pfam" id="PF14690"/>
    </source>
</evidence>
<dbReference type="OrthoDB" id="3238779at2"/>
<evidence type="ECO:0000313" key="5">
    <source>
        <dbReference type="Proteomes" id="UP000245683"/>
    </source>
</evidence>
<evidence type="ECO:0000259" key="2">
    <source>
        <dbReference type="Pfam" id="PF13542"/>
    </source>
</evidence>
<dbReference type="NCBIfam" id="NF033550">
    <property type="entry name" value="transpos_ISL3"/>
    <property type="match status" value="1"/>
</dbReference>
<feature type="domain" description="Transposase IS204/IS1001/IS1096/IS1165 helix-turn-helix" evidence="2">
    <location>
        <begin position="91"/>
        <end position="142"/>
    </location>
</feature>
<gene>
    <name evidence="4" type="ORF">DLJ46_10535</name>
</gene>
<dbReference type="PANTHER" id="PTHR33498">
    <property type="entry name" value="TRANSPOSASE FOR INSERTION SEQUENCE ELEMENT IS1557"/>
    <property type="match status" value="1"/>
</dbReference>
<dbReference type="InterPro" id="IPR047951">
    <property type="entry name" value="Transpos_ISL3"/>
</dbReference>
<organism evidence="4 5">
    <name type="scientific">Micromonospora globispora</name>
    <dbReference type="NCBI Taxonomy" id="1450148"/>
    <lineage>
        <taxon>Bacteria</taxon>
        <taxon>Bacillati</taxon>
        <taxon>Actinomycetota</taxon>
        <taxon>Actinomycetes</taxon>
        <taxon>Micromonosporales</taxon>
        <taxon>Micromonosporaceae</taxon>
        <taxon>Micromonospora</taxon>
    </lineage>
</organism>
<feature type="domain" description="Transposase IS204/IS1001/IS1096/IS1165 DDE" evidence="1">
    <location>
        <begin position="157"/>
        <end position="421"/>
    </location>
</feature>
<feature type="domain" description="Transposase IS204/IS1001/IS1096/IS1165 zinc-finger" evidence="3">
    <location>
        <begin position="38"/>
        <end position="84"/>
    </location>
</feature>
<dbReference type="Pfam" id="PF13542">
    <property type="entry name" value="HTH_Tnp_ISL3"/>
    <property type="match status" value="1"/>
</dbReference>
<dbReference type="Proteomes" id="UP000245683">
    <property type="component" value="Unassembled WGS sequence"/>
</dbReference>
<dbReference type="InterPro" id="IPR029261">
    <property type="entry name" value="Transposase_Znf"/>
</dbReference>
<dbReference type="Pfam" id="PF14690">
    <property type="entry name" value="Zn_ribbon_ISL3"/>
    <property type="match status" value="1"/>
</dbReference>
<dbReference type="EMBL" id="QGSV01000147">
    <property type="protein sequence ID" value="PWU48981.1"/>
    <property type="molecule type" value="Genomic_DNA"/>
</dbReference>
<reference evidence="5" key="1">
    <citation type="submission" date="2018-05" db="EMBL/GenBank/DDBJ databases">
        <title>Micromonospora globispora sp. nov. and Micromonospora rugosa sp. nov., isolated from marine sediment.</title>
        <authorList>
            <person name="Carro L."/>
            <person name="Aysel V."/>
            <person name="Cetin D."/>
            <person name="Igual J.M."/>
            <person name="Klenk H.-P."/>
            <person name="Trujillo M.E."/>
            <person name="Sahin N."/>
        </authorList>
    </citation>
    <scope>NUCLEOTIDE SEQUENCE [LARGE SCALE GENOMIC DNA]</scope>
    <source>
        <strain evidence="5">S2904</strain>
    </source>
</reference>